<reference evidence="2 3" key="1">
    <citation type="submission" date="2018-08" db="EMBL/GenBank/DDBJ databases">
        <title>A genome reference for cultivated species of the human gut microbiota.</title>
        <authorList>
            <person name="Zou Y."/>
            <person name="Xue W."/>
            <person name="Luo G."/>
        </authorList>
    </citation>
    <scope>NUCLEOTIDE SEQUENCE [LARGE SCALE GENOMIC DNA]</scope>
    <source>
        <strain evidence="2 3">OM06-4</strain>
    </source>
</reference>
<sequence>MADIKKLVQRSKKVAFYKVGDKYERMTGFTSMSKSSNPKEYSRQYVDEDGEVTDVTGYSPSIDYAFDQYENNAVHDDIVAITEDELMGSDAVREIVIVDFTKQDTEKTGFEARKREYAVIPSTDGDGTDAYTYSGTFKSKSSVVKGIATVAEDRQSLTFVEA</sequence>
<evidence type="ECO:0000313" key="2">
    <source>
        <dbReference type="EMBL" id="RGD86582.1"/>
    </source>
</evidence>
<dbReference type="Proteomes" id="UP001211987">
    <property type="component" value="Unassembled WGS sequence"/>
</dbReference>
<evidence type="ECO:0008006" key="4">
    <source>
        <dbReference type="Google" id="ProtNLM"/>
    </source>
</evidence>
<accession>A0A3E3EG02</accession>
<dbReference type="EMBL" id="QUSL01000005">
    <property type="protein sequence ID" value="RGD86582.1"/>
    <property type="molecule type" value="Genomic_DNA"/>
</dbReference>
<organism evidence="2 3">
    <name type="scientific">Thomasclavelia ramosa</name>
    <dbReference type="NCBI Taxonomy" id="1547"/>
    <lineage>
        <taxon>Bacteria</taxon>
        <taxon>Bacillati</taxon>
        <taxon>Bacillota</taxon>
        <taxon>Erysipelotrichia</taxon>
        <taxon>Erysipelotrichales</taxon>
        <taxon>Coprobacillaceae</taxon>
        <taxon>Thomasclavelia</taxon>
    </lineage>
</organism>
<name>A0A3E3EG02_9FIRM</name>
<dbReference type="Proteomes" id="UP000261032">
    <property type="component" value="Unassembled WGS sequence"/>
</dbReference>
<evidence type="ECO:0000313" key="1">
    <source>
        <dbReference type="EMBL" id="MDB7083044.1"/>
    </source>
</evidence>
<evidence type="ECO:0000313" key="3">
    <source>
        <dbReference type="Proteomes" id="UP000261032"/>
    </source>
</evidence>
<proteinExistence type="predicted"/>
<dbReference type="AlphaFoldDB" id="A0A3E3EG02"/>
<protein>
    <recommendedName>
        <fullName evidence="4">Phage tail protein</fullName>
    </recommendedName>
</protein>
<comment type="caution">
    <text evidence="2">The sequence shown here is derived from an EMBL/GenBank/DDBJ whole genome shotgun (WGS) entry which is preliminary data.</text>
</comment>
<dbReference type="EMBL" id="JAQLKE010000005">
    <property type="protein sequence ID" value="MDB7083044.1"/>
    <property type="molecule type" value="Genomic_DNA"/>
</dbReference>
<gene>
    <name evidence="2" type="ORF">DXB93_05315</name>
    <name evidence="1" type="ORF">PM738_04450</name>
</gene>
<dbReference type="RefSeq" id="WP_117580892.1">
    <property type="nucleotide sequence ID" value="NZ_JAQLKE010000005.1"/>
</dbReference>
<reference evidence="1" key="2">
    <citation type="submission" date="2023-01" db="EMBL/GenBank/DDBJ databases">
        <title>Human gut microbiome strain richness.</title>
        <authorList>
            <person name="Chen-Liaw A."/>
        </authorList>
    </citation>
    <scope>NUCLEOTIDE SEQUENCE</scope>
    <source>
        <strain evidence="1">1001217st2_G6_1001217B_191108</strain>
    </source>
</reference>